<gene>
    <name evidence="7" type="ORF">OC842_001861</name>
</gene>
<feature type="transmembrane region" description="Helical" evidence="6">
    <location>
        <begin position="475"/>
        <end position="495"/>
    </location>
</feature>
<dbReference type="InterPro" id="IPR036259">
    <property type="entry name" value="MFS_trans_sf"/>
</dbReference>
<protein>
    <recommendedName>
        <fullName evidence="9">DUF895 domain membrane protein</fullName>
    </recommendedName>
</protein>
<keyword evidence="2 6" id="KW-0812">Transmembrane</keyword>
<dbReference type="Gene3D" id="1.20.1250.20">
    <property type="entry name" value="MFS general substrate transporter like domains"/>
    <property type="match status" value="1"/>
</dbReference>
<evidence type="ECO:0008006" key="9">
    <source>
        <dbReference type="Google" id="ProtNLM"/>
    </source>
</evidence>
<comment type="caution">
    <text evidence="7">The sequence shown here is derived from an EMBL/GenBank/DDBJ whole genome shotgun (WGS) entry which is preliminary data.</text>
</comment>
<proteinExistence type="predicted"/>
<dbReference type="PANTHER" id="PTHR23294:SF19">
    <property type="entry name" value="DUF895 DOMAIN MEMBRANE PROTEIN-RELATED"/>
    <property type="match status" value="1"/>
</dbReference>
<evidence type="ECO:0000313" key="8">
    <source>
        <dbReference type="Proteomes" id="UP001176521"/>
    </source>
</evidence>
<feature type="transmembrane region" description="Helical" evidence="6">
    <location>
        <begin position="90"/>
        <end position="115"/>
    </location>
</feature>
<evidence type="ECO:0000256" key="1">
    <source>
        <dbReference type="ARBA" id="ARBA00004141"/>
    </source>
</evidence>
<dbReference type="PANTHER" id="PTHR23294">
    <property type="entry name" value="ET TRANSLATION PRODUCT-RELATED"/>
    <property type="match status" value="1"/>
</dbReference>
<evidence type="ECO:0000256" key="4">
    <source>
        <dbReference type="ARBA" id="ARBA00023136"/>
    </source>
</evidence>
<feature type="transmembrane region" description="Helical" evidence="6">
    <location>
        <begin position="154"/>
        <end position="172"/>
    </location>
</feature>
<feature type="transmembrane region" description="Helical" evidence="6">
    <location>
        <begin position="339"/>
        <end position="360"/>
    </location>
</feature>
<dbReference type="Proteomes" id="UP001176521">
    <property type="component" value="Unassembled WGS sequence"/>
</dbReference>
<evidence type="ECO:0000256" key="3">
    <source>
        <dbReference type="ARBA" id="ARBA00022989"/>
    </source>
</evidence>
<comment type="subcellular location">
    <subcellularLocation>
        <location evidence="1">Membrane</location>
        <topology evidence="1">Multi-pass membrane protein</topology>
    </subcellularLocation>
</comment>
<organism evidence="7 8">
    <name type="scientific">Tilletia horrida</name>
    <dbReference type="NCBI Taxonomy" id="155126"/>
    <lineage>
        <taxon>Eukaryota</taxon>
        <taxon>Fungi</taxon>
        <taxon>Dikarya</taxon>
        <taxon>Basidiomycota</taxon>
        <taxon>Ustilaginomycotina</taxon>
        <taxon>Exobasidiomycetes</taxon>
        <taxon>Tilletiales</taxon>
        <taxon>Tilletiaceae</taxon>
        <taxon>Tilletia</taxon>
    </lineage>
</organism>
<feature type="transmembrane region" description="Helical" evidence="6">
    <location>
        <begin position="372"/>
        <end position="393"/>
    </location>
</feature>
<dbReference type="InterPro" id="IPR051617">
    <property type="entry name" value="UNC-93-like_regulator"/>
</dbReference>
<sequence>MTAVPYAPLDTHDNNDNDPEESDNEEQYEMSTPTAKLTTSSDDIHDDSRKSPASSVVERDSREEEQAARALTPGAAYVRRTGKVQWHHSVGYNITILGLCSFLAPGLWGAMAALGAGGSQSPQLVNAANSLTFCLMVVTSALTSTLIRWTSVRFALMFGTSGYCIYAAGLYLNKKSGVEWLVYLGAATCGISAGTFWSTEGAIGLGYPSRESTGRWVSYWLAWRVLGQIIGGIINLALNANTSGAGSVSTNTYLVFIILQALGPAAAYLLDPPAKVQRRDGSPVYLDINNGTKDELRAMLNIFLKPETVLILPLIFQTTFSESLTGTYAATYFSVRSRALGSLLSAICAQIANFILGFLLDWARPTLNRRVKVAFVVLYAFGGGVYLYAVKLMNEYHSTRPLLDWKDSDFSRGFALYILLQIWFNWAYELTYFVVGAINDDPSELIRLTSIVRGVESAGQAVSYGINSTGFRLDAVAGINMGLWGICLLPAWIVIRKIGILADGTRVHHLRTVAPEEKRAELKAAGVEVAAHDHGAKDADLITAKHD</sequence>
<evidence type="ECO:0000256" key="2">
    <source>
        <dbReference type="ARBA" id="ARBA00022692"/>
    </source>
</evidence>
<feature type="compositionally biased region" description="Acidic residues" evidence="5">
    <location>
        <begin position="16"/>
        <end position="28"/>
    </location>
</feature>
<dbReference type="EMBL" id="JAPDMQ010000071">
    <property type="protein sequence ID" value="KAK0536762.1"/>
    <property type="molecule type" value="Genomic_DNA"/>
</dbReference>
<feature type="compositionally biased region" description="Basic and acidic residues" evidence="5">
    <location>
        <begin position="57"/>
        <end position="67"/>
    </location>
</feature>
<evidence type="ECO:0000256" key="5">
    <source>
        <dbReference type="SAM" id="MobiDB-lite"/>
    </source>
</evidence>
<evidence type="ECO:0000313" key="7">
    <source>
        <dbReference type="EMBL" id="KAK0536762.1"/>
    </source>
</evidence>
<evidence type="ECO:0000256" key="6">
    <source>
        <dbReference type="SAM" id="Phobius"/>
    </source>
</evidence>
<dbReference type="Pfam" id="PF05978">
    <property type="entry name" value="UNC-93"/>
    <property type="match status" value="1"/>
</dbReference>
<dbReference type="InterPro" id="IPR010291">
    <property type="entry name" value="Ion_channel_UNC-93"/>
</dbReference>
<feature type="transmembrane region" description="Helical" evidence="6">
    <location>
        <begin position="250"/>
        <end position="270"/>
    </location>
</feature>
<dbReference type="AlphaFoldDB" id="A0AAN6GE93"/>
<feature type="compositionally biased region" description="Polar residues" evidence="5">
    <location>
        <begin position="29"/>
        <end position="41"/>
    </location>
</feature>
<reference evidence="7" key="1">
    <citation type="journal article" date="2023" name="PhytoFront">
        <title>Draft Genome Resources of Seven Strains of Tilletia horrida, Causal Agent of Kernel Smut of Rice.</title>
        <authorList>
            <person name="Khanal S."/>
            <person name="Antony Babu S."/>
            <person name="Zhou X.G."/>
        </authorList>
    </citation>
    <scope>NUCLEOTIDE SEQUENCE</scope>
    <source>
        <strain evidence="7">TX3</strain>
    </source>
</reference>
<keyword evidence="8" id="KW-1185">Reference proteome</keyword>
<feature type="transmembrane region" description="Helical" evidence="6">
    <location>
        <begin position="414"/>
        <end position="435"/>
    </location>
</feature>
<feature type="transmembrane region" description="Helical" evidence="6">
    <location>
        <begin position="217"/>
        <end position="238"/>
    </location>
</feature>
<keyword evidence="3 6" id="KW-1133">Transmembrane helix</keyword>
<accession>A0AAN6GE93</accession>
<keyword evidence="4 6" id="KW-0472">Membrane</keyword>
<dbReference type="GO" id="GO:0016020">
    <property type="term" value="C:membrane"/>
    <property type="evidence" value="ECO:0007669"/>
    <property type="project" value="UniProtKB-SubCell"/>
</dbReference>
<feature type="region of interest" description="Disordered" evidence="5">
    <location>
        <begin position="1"/>
        <end position="68"/>
    </location>
</feature>
<feature type="transmembrane region" description="Helical" evidence="6">
    <location>
        <begin position="127"/>
        <end position="147"/>
    </location>
</feature>
<feature type="transmembrane region" description="Helical" evidence="6">
    <location>
        <begin position="178"/>
        <end position="197"/>
    </location>
</feature>
<dbReference type="SUPFAM" id="SSF103473">
    <property type="entry name" value="MFS general substrate transporter"/>
    <property type="match status" value="1"/>
</dbReference>
<name>A0AAN6GE93_9BASI</name>